<accession>U2FR95</accession>
<dbReference type="AlphaFoldDB" id="U2FR95"/>
<dbReference type="Proteomes" id="UP000005707">
    <property type="component" value="Unassembled WGS sequence"/>
</dbReference>
<reference evidence="1 2" key="1">
    <citation type="journal article" date="2011" name="J. Bacteriol.">
        <title>Genome sequence of Haloplasma contractile, an unusual contractile bacterium from a deep-sea anoxic brine lake.</title>
        <authorList>
            <person name="Antunes A."/>
            <person name="Alam I."/>
            <person name="El Dorry H."/>
            <person name="Siam R."/>
            <person name="Robertson A."/>
            <person name="Bajic V.B."/>
            <person name="Stingl U."/>
        </authorList>
    </citation>
    <scope>NUCLEOTIDE SEQUENCE [LARGE SCALE GENOMIC DNA]</scope>
    <source>
        <strain evidence="1 2">SSD-17B</strain>
    </source>
</reference>
<dbReference type="InParanoid" id="U2FR95"/>
<evidence type="ECO:0000313" key="2">
    <source>
        <dbReference type="Proteomes" id="UP000005707"/>
    </source>
</evidence>
<name>U2FR95_9MOLU</name>
<evidence type="ECO:0000313" key="1">
    <source>
        <dbReference type="EMBL" id="ERJ13499.1"/>
    </source>
</evidence>
<proteinExistence type="predicted"/>
<sequence length="72" mass="8778">MNEWIYLAFLFLVVLSNIYAFKIGQNRNRKEIDSLRKHLNETMKLVFKKQREINCLKEDYKNQEVLEIKQNS</sequence>
<keyword evidence="2" id="KW-1185">Reference proteome</keyword>
<organism evidence="1 2">
    <name type="scientific">Haloplasma contractile SSD-17B</name>
    <dbReference type="NCBI Taxonomy" id="1033810"/>
    <lineage>
        <taxon>Bacteria</taxon>
        <taxon>Bacillati</taxon>
        <taxon>Mycoplasmatota</taxon>
        <taxon>Mollicutes</taxon>
        <taxon>Haloplasmatales</taxon>
        <taxon>Haloplasmataceae</taxon>
        <taxon>Haloplasma</taxon>
    </lineage>
</organism>
<protein>
    <submittedName>
        <fullName evidence="1">Uncharacterized protein</fullName>
    </submittedName>
</protein>
<dbReference type="EMBL" id="AFNU02000001">
    <property type="protein sequence ID" value="ERJ13499.1"/>
    <property type="molecule type" value="Genomic_DNA"/>
</dbReference>
<comment type="caution">
    <text evidence="1">The sequence shown here is derived from an EMBL/GenBank/DDBJ whole genome shotgun (WGS) entry which is preliminary data.</text>
</comment>
<reference evidence="1 2" key="2">
    <citation type="journal article" date="2013" name="PLoS ONE">
        <title>INDIGO - INtegrated Data Warehouse of MIcrobial GenOmes with Examples from the Red Sea Extremophiles.</title>
        <authorList>
            <person name="Alam I."/>
            <person name="Antunes A."/>
            <person name="Kamau A.A."/>
            <person name="Ba Alawi W."/>
            <person name="Kalkatawi M."/>
            <person name="Stingl U."/>
            <person name="Bajic V.B."/>
        </authorList>
    </citation>
    <scope>NUCLEOTIDE SEQUENCE [LARGE SCALE GENOMIC DNA]</scope>
    <source>
        <strain evidence="1 2">SSD-17B</strain>
    </source>
</reference>
<gene>
    <name evidence="1" type="ORF">HLPCO_000150</name>
</gene>